<feature type="compositionally biased region" description="Basic residues" evidence="1">
    <location>
        <begin position="20"/>
        <end position="39"/>
    </location>
</feature>
<feature type="region of interest" description="Disordered" evidence="1">
    <location>
        <begin position="1"/>
        <end position="48"/>
    </location>
</feature>
<feature type="compositionally biased region" description="Basic and acidic residues" evidence="1">
    <location>
        <begin position="9"/>
        <end position="19"/>
    </location>
</feature>
<name>A0A2K3KE27_TRIPR</name>
<accession>A0A2K3KE27</accession>
<dbReference type="AlphaFoldDB" id="A0A2K3KE27"/>
<sequence>MASTTNTAPEERWLDDGTAKWRHRQGGSRRWERHTRLQHRSTDPCFTN</sequence>
<evidence type="ECO:0000313" key="3">
    <source>
        <dbReference type="Proteomes" id="UP000236291"/>
    </source>
</evidence>
<reference evidence="2 3" key="1">
    <citation type="journal article" date="2014" name="Am. J. Bot.">
        <title>Genome assembly and annotation for red clover (Trifolium pratense; Fabaceae).</title>
        <authorList>
            <person name="Istvanek J."/>
            <person name="Jaros M."/>
            <person name="Krenek A."/>
            <person name="Repkova J."/>
        </authorList>
    </citation>
    <scope>NUCLEOTIDE SEQUENCE [LARGE SCALE GENOMIC DNA]</scope>
    <source>
        <strain evidence="3">cv. Tatra</strain>
        <tissue evidence="2">Young leaves</tissue>
    </source>
</reference>
<evidence type="ECO:0000313" key="2">
    <source>
        <dbReference type="EMBL" id="PNX64499.1"/>
    </source>
</evidence>
<protein>
    <submittedName>
        <fullName evidence="2">Uncharacterized protein</fullName>
    </submittedName>
</protein>
<comment type="caution">
    <text evidence="2">The sequence shown here is derived from an EMBL/GenBank/DDBJ whole genome shotgun (WGS) entry which is preliminary data.</text>
</comment>
<evidence type="ECO:0000256" key="1">
    <source>
        <dbReference type="SAM" id="MobiDB-lite"/>
    </source>
</evidence>
<reference evidence="2 3" key="2">
    <citation type="journal article" date="2017" name="Front. Plant Sci.">
        <title>Gene Classification and Mining of Molecular Markers Useful in Red Clover (Trifolium pratense) Breeding.</title>
        <authorList>
            <person name="Istvanek J."/>
            <person name="Dluhosova J."/>
            <person name="Dluhos P."/>
            <person name="Patkova L."/>
            <person name="Nedelnik J."/>
            <person name="Repkova J."/>
        </authorList>
    </citation>
    <scope>NUCLEOTIDE SEQUENCE [LARGE SCALE GENOMIC DNA]</scope>
    <source>
        <strain evidence="3">cv. Tatra</strain>
        <tissue evidence="2">Young leaves</tissue>
    </source>
</reference>
<gene>
    <name evidence="2" type="ORF">L195_g054051</name>
</gene>
<dbReference type="Proteomes" id="UP000236291">
    <property type="component" value="Unassembled WGS sequence"/>
</dbReference>
<proteinExistence type="predicted"/>
<organism evidence="2 3">
    <name type="scientific">Trifolium pratense</name>
    <name type="common">Red clover</name>
    <dbReference type="NCBI Taxonomy" id="57577"/>
    <lineage>
        <taxon>Eukaryota</taxon>
        <taxon>Viridiplantae</taxon>
        <taxon>Streptophyta</taxon>
        <taxon>Embryophyta</taxon>
        <taxon>Tracheophyta</taxon>
        <taxon>Spermatophyta</taxon>
        <taxon>Magnoliopsida</taxon>
        <taxon>eudicotyledons</taxon>
        <taxon>Gunneridae</taxon>
        <taxon>Pentapetalae</taxon>
        <taxon>rosids</taxon>
        <taxon>fabids</taxon>
        <taxon>Fabales</taxon>
        <taxon>Fabaceae</taxon>
        <taxon>Papilionoideae</taxon>
        <taxon>50 kb inversion clade</taxon>
        <taxon>NPAAA clade</taxon>
        <taxon>Hologalegina</taxon>
        <taxon>IRL clade</taxon>
        <taxon>Trifolieae</taxon>
        <taxon>Trifolium</taxon>
    </lineage>
</organism>
<dbReference type="EMBL" id="ASHM01093213">
    <property type="protein sequence ID" value="PNX64499.1"/>
    <property type="molecule type" value="Genomic_DNA"/>
</dbReference>